<dbReference type="VEuPathDB" id="ToxoDB:LOC34619142"/>
<dbReference type="InterPro" id="IPR036412">
    <property type="entry name" value="HAD-like_sf"/>
</dbReference>
<dbReference type="EMBL" id="JROU02001194">
    <property type="protein sequence ID" value="OEH77156.1"/>
    <property type="molecule type" value="Genomic_DNA"/>
</dbReference>
<keyword evidence="5" id="KW-0812">Transmembrane</keyword>
<feature type="transmembrane region" description="Helical" evidence="5">
    <location>
        <begin position="427"/>
        <end position="448"/>
    </location>
</feature>
<feature type="compositionally biased region" description="Basic and acidic residues" evidence="4">
    <location>
        <begin position="130"/>
        <end position="143"/>
    </location>
</feature>
<comment type="caution">
    <text evidence="8">The sequence shown here is derived from an EMBL/GenBank/DDBJ whole genome shotgun (WGS) entry which is preliminary data.</text>
</comment>
<dbReference type="InParanoid" id="A0A1D3D121"/>
<dbReference type="GO" id="GO:0140326">
    <property type="term" value="F:ATPase-coupled intramembrane lipid transporter activity"/>
    <property type="evidence" value="ECO:0007669"/>
    <property type="project" value="TreeGrafter"/>
</dbReference>
<evidence type="ECO:0000256" key="2">
    <source>
        <dbReference type="ARBA" id="ARBA00022723"/>
    </source>
</evidence>
<dbReference type="InterPro" id="IPR001757">
    <property type="entry name" value="P_typ_ATPase"/>
</dbReference>
<feature type="region of interest" description="Disordered" evidence="4">
    <location>
        <begin position="198"/>
        <end position="229"/>
    </location>
</feature>
<dbReference type="InterPro" id="IPR032630">
    <property type="entry name" value="P_typ_ATPase_c"/>
</dbReference>
<feature type="transmembrane region" description="Helical" evidence="5">
    <location>
        <begin position="460"/>
        <end position="480"/>
    </location>
</feature>
<feature type="signal peptide" evidence="6">
    <location>
        <begin position="1"/>
        <end position="17"/>
    </location>
</feature>
<dbReference type="GO" id="GO:0016887">
    <property type="term" value="F:ATP hydrolysis activity"/>
    <property type="evidence" value="ECO:0007669"/>
    <property type="project" value="InterPro"/>
</dbReference>
<feature type="transmembrane region" description="Helical" evidence="5">
    <location>
        <begin position="532"/>
        <end position="553"/>
    </location>
</feature>
<comment type="subcellular location">
    <subcellularLocation>
        <location evidence="1">Membrane</location>
        <topology evidence="1">Multi-pass membrane protein</topology>
    </subcellularLocation>
</comment>
<evidence type="ECO:0000256" key="6">
    <source>
        <dbReference type="SAM" id="SignalP"/>
    </source>
</evidence>
<gene>
    <name evidence="8" type="ORF">cyc_06462</name>
</gene>
<keyword evidence="5" id="KW-0472">Membrane</keyword>
<keyword evidence="6" id="KW-0732">Signal</keyword>
<reference evidence="8 9" key="1">
    <citation type="journal article" date="2016" name="BMC Genomics">
        <title>Comparative genomics reveals Cyclospora cayetanensis possesses coccidia-like metabolism and invasion components but unique surface antigens.</title>
        <authorList>
            <person name="Liu S."/>
            <person name="Wang L."/>
            <person name="Zheng H."/>
            <person name="Xu Z."/>
            <person name="Roellig D.M."/>
            <person name="Li N."/>
            <person name="Frace M.A."/>
            <person name="Tang K."/>
            <person name="Arrowood M.J."/>
            <person name="Moss D.M."/>
            <person name="Zhang L."/>
            <person name="Feng Y."/>
            <person name="Xiao L."/>
        </authorList>
    </citation>
    <scope>NUCLEOTIDE SEQUENCE [LARGE SCALE GENOMIC DNA]</scope>
    <source>
        <strain evidence="8 9">CHN_HEN01</strain>
    </source>
</reference>
<keyword evidence="5" id="KW-1133">Transmembrane helix</keyword>
<proteinExistence type="predicted"/>
<feature type="chain" id="PRO_5008914062" evidence="6">
    <location>
        <begin position="18"/>
        <end position="771"/>
    </location>
</feature>
<evidence type="ECO:0000256" key="1">
    <source>
        <dbReference type="ARBA" id="ARBA00004141"/>
    </source>
</evidence>
<evidence type="ECO:0000313" key="8">
    <source>
        <dbReference type="EMBL" id="OEH77156.1"/>
    </source>
</evidence>
<dbReference type="Proteomes" id="UP000095192">
    <property type="component" value="Unassembled WGS sequence"/>
</dbReference>
<name>A0A1D3D121_9EIME</name>
<dbReference type="GO" id="GO:0005886">
    <property type="term" value="C:plasma membrane"/>
    <property type="evidence" value="ECO:0007669"/>
    <property type="project" value="TreeGrafter"/>
</dbReference>
<feature type="region of interest" description="Disordered" evidence="4">
    <location>
        <begin position="130"/>
        <end position="172"/>
    </location>
</feature>
<evidence type="ECO:0000256" key="3">
    <source>
        <dbReference type="ARBA" id="ARBA00022842"/>
    </source>
</evidence>
<dbReference type="GO" id="GO:0005524">
    <property type="term" value="F:ATP binding"/>
    <property type="evidence" value="ECO:0007669"/>
    <property type="project" value="InterPro"/>
</dbReference>
<dbReference type="SUPFAM" id="SSF56784">
    <property type="entry name" value="HAD-like"/>
    <property type="match status" value="1"/>
</dbReference>
<evidence type="ECO:0000313" key="9">
    <source>
        <dbReference type="Proteomes" id="UP000095192"/>
    </source>
</evidence>
<dbReference type="Pfam" id="PF16212">
    <property type="entry name" value="PhoLip_ATPase_C"/>
    <property type="match status" value="2"/>
</dbReference>
<sequence>MLITAFVVAAVSCGCEGLMQLQHRPSDVSEDARSISAGQRQQQRCKGFCNKSPAVCFRSPVTDGEQAAVFRHRRAEPPTIPWDSFVKILTFNATKKVVKADPKQRRNKRLSPHQVEDIVQEYLEHFERFSEEGKARERKTKKDAAKKRPHARSRSRKSDFSQEESADRGDTAEGMVVAATISPQKDPPQLRHAVMTATETEEDQQLLSRTPTDKSTTVREHDSKSSRDMPAVQGFQECSITITGEALTHALSSAENRRYFYGLASLCNTLIACRVSPKQKAEVVHYCQRYQSNTVSLGIGDGANDVGMLISANVGVGIRGKEGLQAVRAADFSITEFKYLKNLLFCHGAEALRRNSFQIYQTIWKNVVFGVADFFYAFVSAWSASDIFNSWLKQLFNVLYTTLPVVLYSIFDRQLPMEVTLQTPVLYPAYATCCCVFVPLYGLGWGIGNSQSEGHLSLSVRFQGTVVFWTIIMVCNLIVIPYLHTWFWFIWLAVFLDFGFWFLSVGICPIVPGDYCPDLYGALRATHSLSRFYFSVFLAVVVALMPPFINWFYVTMFRPSAQCIIRERIAMGVFDVVVAPRGGPKTVVVVPKTGSEETARVWGITAFLCCATLLMQVFYPDWMGNAPHRATVGVRFIRSLQGSVVAAAAPPLCFPPIDDLCQHLLQRWEAVASEWARAAFLFCRAVSSAAFVEVLLRCTLASCSNKEYRVPRFQQGARGSWQGGAVEAYVLLSSPHRSIRAGRSRNGNNPPGNSSASDALRITAHVAALLC</sequence>
<accession>A0A1D3D121</accession>
<feature type="compositionally biased region" description="Basic residues" evidence="4">
    <location>
        <begin position="144"/>
        <end position="155"/>
    </location>
</feature>
<dbReference type="Gene3D" id="3.40.50.1000">
    <property type="entry name" value="HAD superfamily/HAD-like"/>
    <property type="match status" value="1"/>
</dbReference>
<dbReference type="GO" id="GO:0045332">
    <property type="term" value="P:phospholipid translocation"/>
    <property type="evidence" value="ECO:0007669"/>
    <property type="project" value="TreeGrafter"/>
</dbReference>
<feature type="transmembrane region" description="Helical" evidence="5">
    <location>
        <begin position="486"/>
        <end position="511"/>
    </location>
</feature>
<organism evidence="8 9">
    <name type="scientific">Cyclospora cayetanensis</name>
    <dbReference type="NCBI Taxonomy" id="88456"/>
    <lineage>
        <taxon>Eukaryota</taxon>
        <taxon>Sar</taxon>
        <taxon>Alveolata</taxon>
        <taxon>Apicomplexa</taxon>
        <taxon>Conoidasida</taxon>
        <taxon>Coccidia</taxon>
        <taxon>Eucoccidiorida</taxon>
        <taxon>Eimeriorina</taxon>
        <taxon>Eimeriidae</taxon>
        <taxon>Cyclospora</taxon>
    </lineage>
</organism>
<feature type="transmembrane region" description="Helical" evidence="5">
    <location>
        <begin position="363"/>
        <end position="383"/>
    </location>
</feature>
<protein>
    <submittedName>
        <fullName evidence="8">P-type ATPase</fullName>
    </submittedName>
</protein>
<dbReference type="GO" id="GO:0046872">
    <property type="term" value="F:metal ion binding"/>
    <property type="evidence" value="ECO:0007669"/>
    <property type="project" value="UniProtKB-KW"/>
</dbReference>
<dbReference type="PANTHER" id="PTHR24092:SF150">
    <property type="entry name" value="PHOSPHOLIPID-TRANSPORTING ATPASE"/>
    <property type="match status" value="1"/>
</dbReference>
<evidence type="ECO:0000259" key="7">
    <source>
        <dbReference type="Pfam" id="PF16212"/>
    </source>
</evidence>
<keyword evidence="3" id="KW-0460">Magnesium</keyword>
<dbReference type="InterPro" id="IPR023214">
    <property type="entry name" value="HAD_sf"/>
</dbReference>
<dbReference type="AlphaFoldDB" id="A0A1D3D121"/>
<feature type="transmembrane region" description="Helical" evidence="5">
    <location>
        <begin position="601"/>
        <end position="619"/>
    </location>
</feature>
<evidence type="ECO:0000256" key="5">
    <source>
        <dbReference type="SAM" id="Phobius"/>
    </source>
</evidence>
<dbReference type="NCBIfam" id="TIGR01494">
    <property type="entry name" value="ATPase_P-type"/>
    <property type="match status" value="1"/>
</dbReference>
<feature type="compositionally biased region" description="Basic and acidic residues" evidence="4">
    <location>
        <begin position="156"/>
        <end position="171"/>
    </location>
</feature>
<evidence type="ECO:0000256" key="4">
    <source>
        <dbReference type="SAM" id="MobiDB-lite"/>
    </source>
</evidence>
<keyword evidence="2" id="KW-0479">Metal-binding</keyword>
<dbReference type="VEuPathDB" id="ToxoDB:cyc_06462"/>
<feature type="compositionally biased region" description="Basic and acidic residues" evidence="4">
    <location>
        <begin position="216"/>
        <end position="227"/>
    </location>
</feature>
<feature type="transmembrane region" description="Helical" evidence="5">
    <location>
        <begin position="395"/>
        <end position="411"/>
    </location>
</feature>
<keyword evidence="9" id="KW-1185">Reference proteome</keyword>
<dbReference type="PANTHER" id="PTHR24092">
    <property type="entry name" value="PROBABLE PHOSPHOLIPID-TRANSPORTING ATPASE"/>
    <property type="match status" value="1"/>
</dbReference>
<feature type="domain" description="P-type ATPase C-terminal" evidence="7">
    <location>
        <begin position="430"/>
        <end position="560"/>
    </location>
</feature>
<feature type="compositionally biased region" description="Polar residues" evidence="4">
    <location>
        <begin position="205"/>
        <end position="215"/>
    </location>
</feature>
<feature type="domain" description="P-type ATPase C-terminal" evidence="7">
    <location>
        <begin position="327"/>
        <end position="428"/>
    </location>
</feature>